<dbReference type="InterPro" id="IPR009078">
    <property type="entry name" value="Ferritin-like_SF"/>
</dbReference>
<evidence type="ECO:0000256" key="6">
    <source>
        <dbReference type="ARBA" id="ARBA00023116"/>
    </source>
</evidence>
<reference evidence="9 10" key="1">
    <citation type="submission" date="2021-03" db="EMBL/GenBank/DDBJ databases">
        <title>Genomic Encyclopedia of Type Strains, Phase IV (KMG-IV): sequencing the most valuable type-strain genomes for metagenomic binning, comparative biology and taxonomic classification.</title>
        <authorList>
            <person name="Goeker M."/>
        </authorList>
    </citation>
    <scope>NUCLEOTIDE SEQUENCE [LARGE SCALE GENOMIC DNA]</scope>
    <source>
        <strain evidence="9 10">DSM 24738</strain>
    </source>
</reference>
<evidence type="ECO:0000256" key="2">
    <source>
        <dbReference type="ARBA" id="ARBA00011209"/>
    </source>
</evidence>
<dbReference type="NCBIfam" id="NF007183">
    <property type="entry name" value="PRK09614.1-2"/>
    <property type="match status" value="1"/>
</dbReference>
<dbReference type="NCBIfam" id="TIGR04171">
    <property type="entry name" value="RNR_1b_NrdF"/>
    <property type="match status" value="1"/>
</dbReference>
<dbReference type="GO" id="GO:0004748">
    <property type="term" value="F:ribonucleoside-diphosphate reductase activity, thioredoxin disulfide as acceptor"/>
    <property type="evidence" value="ECO:0007669"/>
    <property type="project" value="UniProtKB-EC"/>
</dbReference>
<gene>
    <name evidence="9" type="ORF">J2Z37_002063</name>
</gene>
<protein>
    <recommendedName>
        <fullName evidence="8">Ribonucleoside-diphosphate reductase subunit beta</fullName>
        <ecNumber evidence="8">1.17.4.1</ecNumber>
    </recommendedName>
</protein>
<keyword evidence="10" id="KW-1185">Reference proteome</keyword>
<dbReference type="PANTHER" id="PTHR23409:SF18">
    <property type="entry name" value="RIBONUCLEOSIDE-DIPHOSPHATE REDUCTASE SUBUNIT M2"/>
    <property type="match status" value="1"/>
</dbReference>
<comment type="function">
    <text evidence="8">Provides the precursors necessary for DNA synthesis. Catalyzes the biosynthesis of deoxyribonucleotides from the corresponding ribonucleotides.</text>
</comment>
<keyword evidence="5 8" id="KW-0408">Iron</keyword>
<keyword evidence="3 8" id="KW-0479">Metal-binding</keyword>
<dbReference type="CDD" id="cd01049">
    <property type="entry name" value="RNRR2"/>
    <property type="match status" value="1"/>
</dbReference>
<dbReference type="InterPro" id="IPR030475">
    <property type="entry name" value="RNR_small_AS"/>
</dbReference>
<dbReference type="InterPro" id="IPR033909">
    <property type="entry name" value="RNR_small"/>
</dbReference>
<evidence type="ECO:0000256" key="1">
    <source>
        <dbReference type="ARBA" id="ARBA00009303"/>
    </source>
</evidence>
<proteinExistence type="inferred from homology"/>
<dbReference type="EC" id="1.17.4.1" evidence="8"/>
<dbReference type="InterPro" id="IPR012348">
    <property type="entry name" value="RNR-like"/>
</dbReference>
<organism evidence="9 10">
    <name type="scientific">Ammoniphilus resinae</name>
    <dbReference type="NCBI Taxonomy" id="861532"/>
    <lineage>
        <taxon>Bacteria</taxon>
        <taxon>Bacillati</taxon>
        <taxon>Bacillota</taxon>
        <taxon>Bacilli</taxon>
        <taxon>Bacillales</taxon>
        <taxon>Paenibacillaceae</taxon>
        <taxon>Aneurinibacillus group</taxon>
        <taxon>Ammoniphilus</taxon>
    </lineage>
</organism>
<dbReference type="InterPro" id="IPR026494">
    <property type="entry name" value="RNR_NrdF-like"/>
</dbReference>
<comment type="subunit">
    <text evidence="2">Tetramer of two alpha and two beta subunits.</text>
</comment>
<keyword evidence="6 8" id="KW-0215">Deoxyribonucleotide synthesis</keyword>
<dbReference type="PANTHER" id="PTHR23409">
    <property type="entry name" value="RIBONUCLEOSIDE-DIPHOSPHATE REDUCTASE SMALL CHAIN"/>
    <property type="match status" value="1"/>
</dbReference>
<dbReference type="Gene3D" id="1.10.620.20">
    <property type="entry name" value="Ribonucleotide Reductase, subunit A"/>
    <property type="match status" value="1"/>
</dbReference>
<dbReference type="PROSITE" id="PS00368">
    <property type="entry name" value="RIBORED_SMALL"/>
    <property type="match status" value="1"/>
</dbReference>
<name>A0ABS4GPS7_9BACL</name>
<evidence type="ECO:0000256" key="8">
    <source>
        <dbReference type="PIRNR" id="PIRNR000355"/>
    </source>
</evidence>
<comment type="cofactor">
    <cofactor evidence="8">
        <name>Fe cation</name>
        <dbReference type="ChEBI" id="CHEBI:24875"/>
    </cofactor>
    <text evidence="8">Binds 2 iron ions per subunit.</text>
</comment>
<dbReference type="SUPFAM" id="SSF47240">
    <property type="entry name" value="Ferritin-like"/>
    <property type="match status" value="1"/>
</dbReference>
<dbReference type="PIRSF" id="PIRSF000355">
    <property type="entry name" value="NrdB"/>
    <property type="match status" value="1"/>
</dbReference>
<evidence type="ECO:0000313" key="10">
    <source>
        <dbReference type="Proteomes" id="UP001519343"/>
    </source>
</evidence>
<comment type="caution">
    <text evidence="9">The sequence shown here is derived from an EMBL/GenBank/DDBJ whole genome shotgun (WGS) entry which is preliminary data.</text>
</comment>
<evidence type="ECO:0000256" key="4">
    <source>
        <dbReference type="ARBA" id="ARBA00023002"/>
    </source>
</evidence>
<dbReference type="Proteomes" id="UP001519343">
    <property type="component" value="Unassembled WGS sequence"/>
</dbReference>
<evidence type="ECO:0000313" key="9">
    <source>
        <dbReference type="EMBL" id="MBP1932062.1"/>
    </source>
</evidence>
<dbReference type="InterPro" id="IPR000358">
    <property type="entry name" value="RNR_small_fam"/>
</dbReference>
<evidence type="ECO:0000256" key="7">
    <source>
        <dbReference type="ARBA" id="ARBA00047754"/>
    </source>
</evidence>
<evidence type="ECO:0000256" key="3">
    <source>
        <dbReference type="ARBA" id="ARBA00022723"/>
    </source>
</evidence>
<comment type="catalytic activity">
    <reaction evidence="7 8">
        <text>a 2'-deoxyribonucleoside 5'-diphosphate + [thioredoxin]-disulfide + H2O = a ribonucleoside 5'-diphosphate + [thioredoxin]-dithiol</text>
        <dbReference type="Rhea" id="RHEA:23252"/>
        <dbReference type="Rhea" id="RHEA-COMP:10698"/>
        <dbReference type="Rhea" id="RHEA-COMP:10700"/>
        <dbReference type="ChEBI" id="CHEBI:15377"/>
        <dbReference type="ChEBI" id="CHEBI:29950"/>
        <dbReference type="ChEBI" id="CHEBI:50058"/>
        <dbReference type="ChEBI" id="CHEBI:57930"/>
        <dbReference type="ChEBI" id="CHEBI:73316"/>
        <dbReference type="EC" id="1.17.4.1"/>
    </reaction>
</comment>
<evidence type="ECO:0000256" key="5">
    <source>
        <dbReference type="ARBA" id="ARBA00023004"/>
    </source>
</evidence>
<accession>A0ABS4GPS7</accession>
<dbReference type="EMBL" id="JAGGKT010000005">
    <property type="protein sequence ID" value="MBP1932062.1"/>
    <property type="molecule type" value="Genomic_DNA"/>
</dbReference>
<keyword evidence="4 8" id="KW-0560">Oxidoreductase</keyword>
<comment type="similarity">
    <text evidence="1 8">Belongs to the ribonucleoside diphosphate reductase small chain family.</text>
</comment>
<dbReference type="Pfam" id="PF00268">
    <property type="entry name" value="Ribonuc_red_sm"/>
    <property type="match status" value="1"/>
</dbReference>
<sequence length="336" mass="38116">MFGVGRGFVAMKAVNWNKPEDDYSRMFWNQNIQQFWTEEEIPVSADKNTWAGLATAERETFKKVLGGLTLLDTKQGGEGMPLILLHVDNLQAKSVLSFMGAMEEIHAKSYSHIFTTLCSGSEIEEVFSWVEQHPLLSEKASLITGYYRRLFKSEVARKDLYLAMVASVFLESFLFYSGFFYPLYLSGHGKMTASGEIIQLILRDESIHGVFVGLLAQEVFAGLSAQEQVEVRNEADEMLARLYVIEVAYTEEIYSGIGLVEDVQAFVRYNANKALMNLGFEALWADEEINPIVENGLRTDSKNHDFFSLKGNSYHRALHVEMLRDEDFCFGRAVKD</sequence>